<dbReference type="Gene3D" id="3.40.50.12780">
    <property type="entry name" value="N-terminal domain of ligase-like"/>
    <property type="match status" value="1"/>
</dbReference>
<evidence type="ECO:0000313" key="2">
    <source>
        <dbReference type="EMBL" id="SON56151.1"/>
    </source>
</evidence>
<dbReference type="PANTHER" id="PTHR43767:SF1">
    <property type="entry name" value="NONRIBOSOMAL PEPTIDE SYNTHASE PES1 (EUROFUNG)-RELATED"/>
    <property type="match status" value="1"/>
</dbReference>
<dbReference type="InterPro" id="IPR050237">
    <property type="entry name" value="ATP-dep_AMP-bd_enzyme"/>
</dbReference>
<dbReference type="InterPro" id="IPR045851">
    <property type="entry name" value="AMP-bd_C_sf"/>
</dbReference>
<dbReference type="CDD" id="cd04433">
    <property type="entry name" value="AFD_class_I"/>
    <property type="match status" value="1"/>
</dbReference>
<keyword evidence="3" id="KW-1185">Reference proteome</keyword>
<dbReference type="KEGG" id="hdi:HDIA_2610"/>
<evidence type="ECO:0000259" key="1">
    <source>
        <dbReference type="Pfam" id="PF00501"/>
    </source>
</evidence>
<dbReference type="PROSITE" id="PS00455">
    <property type="entry name" value="AMP_BINDING"/>
    <property type="match status" value="1"/>
</dbReference>
<dbReference type="Proteomes" id="UP000223606">
    <property type="component" value="Chromosome 1"/>
</dbReference>
<dbReference type="OrthoDB" id="7055148at2"/>
<keyword evidence="2" id="KW-0436">Ligase</keyword>
<protein>
    <submittedName>
        <fullName evidence="2">Putative sulfoacetate-CoA ligase</fullName>
        <ecNumber evidence="2">6.2.1.-</ecNumber>
    </submittedName>
</protein>
<dbReference type="Gene3D" id="3.30.300.30">
    <property type="match status" value="1"/>
</dbReference>
<evidence type="ECO:0000313" key="3">
    <source>
        <dbReference type="Proteomes" id="UP000223606"/>
    </source>
</evidence>
<dbReference type="InterPro" id="IPR000873">
    <property type="entry name" value="AMP-dep_synth/lig_dom"/>
</dbReference>
<proteinExistence type="predicted"/>
<dbReference type="EC" id="6.2.1.-" evidence="2"/>
<dbReference type="Pfam" id="PF00501">
    <property type="entry name" value="AMP-binding"/>
    <property type="match status" value="1"/>
</dbReference>
<feature type="domain" description="AMP-dependent synthetase/ligase" evidence="1">
    <location>
        <begin position="33"/>
        <end position="284"/>
    </location>
</feature>
<gene>
    <name evidence="2" type="primary">sauT</name>
    <name evidence="2" type="ORF">HDIA_2610</name>
</gene>
<dbReference type="GO" id="GO:0016878">
    <property type="term" value="F:acid-thiol ligase activity"/>
    <property type="evidence" value="ECO:0007669"/>
    <property type="project" value="UniProtKB-ARBA"/>
</dbReference>
<dbReference type="EMBL" id="LT960614">
    <property type="protein sequence ID" value="SON56151.1"/>
    <property type="molecule type" value="Genomic_DNA"/>
</dbReference>
<dbReference type="InterPro" id="IPR020845">
    <property type="entry name" value="AMP-binding_CS"/>
</dbReference>
<dbReference type="PANTHER" id="PTHR43767">
    <property type="entry name" value="LONG-CHAIN-FATTY-ACID--COA LIGASE"/>
    <property type="match status" value="1"/>
</dbReference>
<reference evidence="3" key="1">
    <citation type="submission" date="2017-09" db="EMBL/GenBank/DDBJ databases">
        <title>Genome sequence of Nannocystis excedens DSM 71.</title>
        <authorList>
            <person name="Blom J."/>
        </authorList>
    </citation>
    <scope>NUCLEOTIDE SEQUENCE [LARGE SCALE GENOMIC DNA]</scope>
    <source>
        <strain evidence="3">type strain: E19</strain>
    </source>
</reference>
<sequence>MGLVDSLAARWADNEAPFLIHPSGSLAFADLIAAPADGLEAIKPGEVVALVGDFDPRSIAALLRLFDRGAVVVPLTKETRASHDYFFQAAHVDAVIEDGKITRLKTPEPHPLIEQLRAEGHAGLVLFSTGTTGLPKAILHDMALFLRRFETPRPTLRTLSFLLFDHIGGLNTLLHTLFNRGVVVAPPARTVEAILSACAEHRVELLPTSPTFLRMMLMSGALPGRVPASLKVITYGTERMDQPTLDALCAALPDIDFRQTYGMSELGILRVKSEARDSLYMSIGGEGVETRVEGGCLQIRSASRMLGYLNAPSPFDADGWYDTGDIVEERSGLYRITGRRGDVINVGGLKFMAADVERAAIDFPGVSFARARARDNPITGQHVELDVQPRTPESFDLNAFRMHMRERLAPHMQPKRIRVADIPVGHRFKRT</sequence>
<accession>A0A2C9D8T8</accession>
<name>A0A2C9D8T8_9HYPH</name>
<dbReference type="AlphaFoldDB" id="A0A2C9D8T8"/>
<dbReference type="InterPro" id="IPR042099">
    <property type="entry name" value="ANL_N_sf"/>
</dbReference>
<dbReference type="SUPFAM" id="SSF56801">
    <property type="entry name" value="Acetyl-CoA synthetase-like"/>
    <property type="match status" value="1"/>
</dbReference>
<dbReference type="RefSeq" id="WP_099556571.1">
    <property type="nucleotide sequence ID" value="NZ_LT960614.1"/>
</dbReference>
<organism evidence="2 3">
    <name type="scientific">Hartmannibacter diazotrophicus</name>
    <dbReference type="NCBI Taxonomy" id="1482074"/>
    <lineage>
        <taxon>Bacteria</taxon>
        <taxon>Pseudomonadati</taxon>
        <taxon>Pseudomonadota</taxon>
        <taxon>Alphaproteobacteria</taxon>
        <taxon>Hyphomicrobiales</taxon>
        <taxon>Pleomorphomonadaceae</taxon>
        <taxon>Hartmannibacter</taxon>
    </lineage>
</organism>